<feature type="transmembrane region" description="Helical" evidence="1">
    <location>
        <begin position="63"/>
        <end position="85"/>
    </location>
</feature>
<dbReference type="HOGENOM" id="CLU_2091640_0_0_9"/>
<sequence>MKKEKLGKFIDAENKLTDIQIKNLFHENVQTIKLTEASKNKLHRIPLSTEKQSFIQRFLEKEILIPLPSFALGTSAIILLVGIYVTNLVLITDMPKPKYEIINLQYNSYISQERGR</sequence>
<gene>
    <name evidence="2" type="ordered locus">Clos_0162</name>
</gene>
<keyword evidence="1" id="KW-0812">Transmembrane</keyword>
<accession>A8MFT9</accession>
<evidence type="ECO:0000313" key="2">
    <source>
        <dbReference type="EMBL" id="ABW17728.1"/>
    </source>
</evidence>
<dbReference type="RefSeq" id="WP_012158043.1">
    <property type="nucleotide sequence ID" value="NC_009922.1"/>
</dbReference>
<dbReference type="STRING" id="350688.Clos_0162"/>
<evidence type="ECO:0000256" key="1">
    <source>
        <dbReference type="SAM" id="Phobius"/>
    </source>
</evidence>
<keyword evidence="1" id="KW-1133">Transmembrane helix</keyword>
<dbReference type="EMBL" id="CP000853">
    <property type="protein sequence ID" value="ABW17728.1"/>
    <property type="molecule type" value="Genomic_DNA"/>
</dbReference>
<organism evidence="2 3">
    <name type="scientific">Alkaliphilus oremlandii (strain OhILAs)</name>
    <name type="common">Clostridium oremlandii (strain OhILAs)</name>
    <dbReference type="NCBI Taxonomy" id="350688"/>
    <lineage>
        <taxon>Bacteria</taxon>
        <taxon>Bacillati</taxon>
        <taxon>Bacillota</taxon>
        <taxon>Clostridia</taxon>
        <taxon>Peptostreptococcales</taxon>
        <taxon>Natronincolaceae</taxon>
        <taxon>Alkaliphilus</taxon>
    </lineage>
</organism>
<reference evidence="3" key="1">
    <citation type="submission" date="2007-10" db="EMBL/GenBank/DDBJ databases">
        <title>Complete genome of Alkaliphilus oremlandii OhILAs.</title>
        <authorList>
            <person name="Copeland A."/>
            <person name="Lucas S."/>
            <person name="Lapidus A."/>
            <person name="Barry K."/>
            <person name="Detter J.C."/>
            <person name="Glavina del Rio T."/>
            <person name="Hammon N."/>
            <person name="Israni S."/>
            <person name="Dalin E."/>
            <person name="Tice H."/>
            <person name="Pitluck S."/>
            <person name="Chain P."/>
            <person name="Malfatti S."/>
            <person name="Shin M."/>
            <person name="Vergez L."/>
            <person name="Schmutz J."/>
            <person name="Larimer F."/>
            <person name="Land M."/>
            <person name="Hauser L."/>
            <person name="Kyrpides N."/>
            <person name="Mikhailova N."/>
            <person name="Stolz J.F."/>
            <person name="Dawson A."/>
            <person name="Fisher E."/>
            <person name="Crable B."/>
            <person name="Perera E."/>
            <person name="Lisak J."/>
            <person name="Ranganathan M."/>
            <person name="Basu P."/>
            <person name="Richardson P."/>
        </authorList>
    </citation>
    <scope>NUCLEOTIDE SEQUENCE [LARGE SCALE GENOMIC DNA]</scope>
    <source>
        <strain evidence="3">OhILAs</strain>
    </source>
</reference>
<dbReference type="KEGG" id="aoe:Clos_0162"/>
<dbReference type="AlphaFoldDB" id="A8MFT9"/>
<proteinExistence type="predicted"/>
<dbReference type="Proteomes" id="UP000000269">
    <property type="component" value="Chromosome"/>
</dbReference>
<keyword evidence="3" id="KW-1185">Reference proteome</keyword>
<name>A8MFT9_ALKOO</name>
<evidence type="ECO:0000313" key="3">
    <source>
        <dbReference type="Proteomes" id="UP000000269"/>
    </source>
</evidence>
<dbReference type="OrthoDB" id="2083583at2"/>
<keyword evidence="1" id="KW-0472">Membrane</keyword>
<protein>
    <submittedName>
        <fullName evidence="2">Uncharacterized protein</fullName>
    </submittedName>
</protein>